<evidence type="ECO:0000256" key="3">
    <source>
        <dbReference type="ARBA" id="ARBA00022670"/>
    </source>
</evidence>
<dbReference type="InterPro" id="IPR003653">
    <property type="entry name" value="Peptidase_C48_C"/>
</dbReference>
<dbReference type="PROSITE" id="PS50600">
    <property type="entry name" value="ULP_PROTEASE"/>
    <property type="match status" value="1"/>
</dbReference>
<feature type="compositionally biased region" description="Basic and acidic residues" evidence="6">
    <location>
        <begin position="1103"/>
        <end position="1119"/>
    </location>
</feature>
<dbReference type="GO" id="GO:0005634">
    <property type="term" value="C:nucleus"/>
    <property type="evidence" value="ECO:0007669"/>
    <property type="project" value="TreeGrafter"/>
</dbReference>
<feature type="compositionally biased region" description="Basic residues" evidence="6">
    <location>
        <begin position="419"/>
        <end position="429"/>
    </location>
</feature>
<dbReference type="InterPro" id="IPR038765">
    <property type="entry name" value="Papain-like_cys_pep_sf"/>
</dbReference>
<dbReference type="InterPro" id="IPR051947">
    <property type="entry name" value="Sentrin-specific_protease"/>
</dbReference>
<dbReference type="GO" id="GO:0016926">
    <property type="term" value="P:protein desumoylation"/>
    <property type="evidence" value="ECO:0007669"/>
    <property type="project" value="TreeGrafter"/>
</dbReference>
<keyword evidence="4" id="KW-0833">Ubl conjugation pathway</keyword>
<feature type="compositionally biased region" description="Basic and acidic residues" evidence="6">
    <location>
        <begin position="1245"/>
        <end position="1268"/>
    </location>
</feature>
<sequence>MFNLLQEALHAVSSFGSSNVHACLRLSFASDSLPMILPHHVPSPASPANTMPLQPDETDETNAQSPNYDLPPCPYTRDPSPAPEPTRTYIDLSSPTRPSTRPPRPAPHPEASRRLPSKPSEDERRLVGDYTVSADAVSLPNPRMSMQPKPGSTKRFKPVDTMNGGPHASSRKPTTYGKHSRPGLLIGQAPGAGQAAYLEQKRNSAPKTPSRRARLQEDQDRWSGGAVSGKRRKVEHVINLSDDDDELLEVPRPANFEPTGATCEKPLSARSSQSRMSIGSGGTIEECRSSQPKSEFREADARISRKKPRRPTSSKSQKGLQKSPFSGGSLAMHSTVSAHSNGHGDERSTRIRSPATARKVILQELHQGQESHDSIRHEHGRTFDPFTSHHFPEARINESTAEPTTDSRAVADMSVDLRRQHRAAPKRRVSGSSADELAPSPDRRQAKPLSKARQAAKSGMKRHTDPAWPLVFARSYDYAIHHSKGDDDQKPPNLLSNPQGWRVRIYEPTEGIYHTKIIIQPQYINRVHADDTSRIRLEGPRQQDGNSPVFDLEFLDTTDFLLFRDQHAASLTPNGRVILKETNVMEKLFSLPLPPKNDKVGTSLAVQDLVKTSDHADGQTAGSKKTPLLDEVLRPPQKPTVSNASTATSALTRPSRPKRSVPTYIQESPEPQKVFKHSIEKGLGSAWIKSLEYGEGRQRAVVHFEDLTRLDEEEYLNDSLIDFYMIYLFKQLNVPADKVYFFNTYFFTKLTGNSGRKSIDYKAVERWTSKIDIFLYDYIVVPINDSQTHWYLAIICNVSKIPRIQINQSFDDDDRPHIQELGEGSGTTLTIEEDNDGSRSAQNLLPKPSASIQGISNQQEDDDANLFDEASLSLVNRDETETGIQPGTQLEATYSTFQEPKADITTIEGEVKSCALLSRQSASSAKNKNKRKPVPKKDPNQPVIVVLDSLGGTARSGAVRALKDWIAAEGKHRRGMEAVIKENGYYPKATQIPMQSNWTDCGVYLLGYIEKFFQNPDDFKDKLLTGSMSAEEDWPELKPSMMRDKMRDIIFECHRQQENARKVKRKAKNGVTESKAPMVPTNKEPTGADPKAPLTGHVTSVETKTETAKADHENEKQEQTKSPVHPAIQSPRPRLGSPFKLDLSQMAFARNQSPDAVGKMSDSRPVTRSPAKTLRRSSPEVRISGKCPLPHPSLFNGQSKSPCQTGPTQRMVPTVDLISPKKRGRDDEDGCNKGLLAAKKQHVKSPQEGREDQDKQAKRSNSHNREGEAPNMPIEIDDSQEVQLVKSEHHELLETSPSKVRRVTSHSPRKHGYGKSISIDHELKRELDKDDLTKTFSQSLSAPTSPVELARTQEAVGDPMEAISQSTDRMQIDVPNEVTVIRETPEPGRRSPATQEKQPSRPDTLLY</sequence>
<feature type="compositionally biased region" description="Basic residues" evidence="6">
    <location>
        <begin position="1299"/>
        <end position="1313"/>
    </location>
</feature>
<feature type="compositionally biased region" description="Polar residues" evidence="6">
    <location>
        <begin position="639"/>
        <end position="652"/>
    </location>
</feature>
<evidence type="ECO:0000256" key="1">
    <source>
        <dbReference type="ARBA" id="ARBA00005234"/>
    </source>
</evidence>
<dbReference type="GO" id="GO:0006508">
    <property type="term" value="P:proteolysis"/>
    <property type="evidence" value="ECO:0007669"/>
    <property type="project" value="UniProtKB-KW"/>
</dbReference>
<keyword evidence="2" id="KW-0597">Phosphoprotein</keyword>
<feature type="domain" description="Ubiquitin-like protease family profile" evidence="7">
    <location>
        <begin position="700"/>
        <end position="1012"/>
    </location>
</feature>
<dbReference type="SUPFAM" id="SSF54001">
    <property type="entry name" value="Cysteine proteinases"/>
    <property type="match status" value="1"/>
</dbReference>
<accession>A0A6S6W5A6</accession>
<comment type="similarity">
    <text evidence="1">Belongs to the peptidase C48 family.</text>
</comment>
<keyword evidence="3" id="KW-0645">Protease</keyword>
<dbReference type="GO" id="GO:0070139">
    <property type="term" value="F:SUMO-specific endopeptidase activity"/>
    <property type="evidence" value="ECO:0007669"/>
    <property type="project" value="TreeGrafter"/>
</dbReference>
<feature type="region of interest" description="Disordered" evidence="6">
    <location>
        <begin position="919"/>
        <end position="941"/>
    </location>
</feature>
<gene>
    <name evidence="8" type="ORF">PTTW11_06936</name>
</gene>
<feature type="compositionally biased region" description="Polar residues" evidence="6">
    <location>
        <begin position="397"/>
        <end position="407"/>
    </location>
</feature>
<reference evidence="8" key="1">
    <citation type="submission" date="2021-02" db="EMBL/GenBank/DDBJ databases">
        <authorList>
            <person name="Syme A R."/>
            <person name="Syme A R."/>
            <person name="Moolhuijzen P."/>
        </authorList>
    </citation>
    <scope>NUCLEOTIDE SEQUENCE</scope>
    <source>
        <strain evidence="8">W1-1</strain>
    </source>
</reference>
<feature type="compositionally biased region" description="Basic and acidic residues" evidence="6">
    <location>
        <begin position="294"/>
        <end position="303"/>
    </location>
</feature>
<feature type="region of interest" description="Disordered" evidence="6">
    <location>
        <begin position="827"/>
        <end position="846"/>
    </location>
</feature>
<evidence type="ECO:0000256" key="4">
    <source>
        <dbReference type="ARBA" id="ARBA00022786"/>
    </source>
</evidence>
<feature type="region of interest" description="Disordered" evidence="6">
    <location>
        <begin position="1152"/>
        <end position="1275"/>
    </location>
</feature>
<dbReference type="GO" id="GO:0005737">
    <property type="term" value="C:cytoplasm"/>
    <property type="evidence" value="ECO:0007669"/>
    <property type="project" value="TreeGrafter"/>
</dbReference>
<feature type="compositionally biased region" description="Pro residues" evidence="6">
    <location>
        <begin position="69"/>
        <end position="84"/>
    </location>
</feature>
<feature type="region of interest" description="Disordered" evidence="6">
    <location>
        <begin position="1059"/>
        <end position="1138"/>
    </location>
</feature>
<feature type="region of interest" description="Disordered" evidence="6">
    <location>
        <begin position="612"/>
        <end position="667"/>
    </location>
</feature>
<dbReference type="EMBL" id="HG992982">
    <property type="protein sequence ID" value="CAE7186244.1"/>
    <property type="molecule type" value="Genomic_DNA"/>
</dbReference>
<evidence type="ECO:0000256" key="2">
    <source>
        <dbReference type="ARBA" id="ARBA00022553"/>
    </source>
</evidence>
<proteinExistence type="inferred from homology"/>
<dbReference type="PANTHER" id="PTHR46896:SF3">
    <property type="entry name" value="FI06413P-RELATED"/>
    <property type="match status" value="1"/>
</dbReference>
<feature type="region of interest" description="Disordered" evidence="6">
    <location>
        <begin position="39"/>
        <end position="229"/>
    </location>
</feature>
<dbReference type="Proteomes" id="UP000472372">
    <property type="component" value="Chromosome 6"/>
</dbReference>
<feature type="region of interest" description="Disordered" evidence="6">
    <location>
        <begin position="1291"/>
        <end position="1318"/>
    </location>
</feature>
<evidence type="ECO:0000313" key="9">
    <source>
        <dbReference type="Proteomes" id="UP000472372"/>
    </source>
</evidence>
<dbReference type="Gene3D" id="3.40.395.10">
    <property type="entry name" value="Adenoviral Proteinase, Chain A"/>
    <property type="match status" value="1"/>
</dbReference>
<feature type="region of interest" description="Disordered" evidence="6">
    <location>
        <begin position="367"/>
        <end position="463"/>
    </location>
</feature>
<dbReference type="PANTHER" id="PTHR46896">
    <property type="entry name" value="SENTRIN-SPECIFIC PROTEASE"/>
    <property type="match status" value="1"/>
</dbReference>
<feature type="compositionally biased region" description="Basic and acidic residues" evidence="6">
    <location>
        <begin position="367"/>
        <end position="382"/>
    </location>
</feature>
<feature type="compositionally biased region" description="Polar residues" evidence="6">
    <location>
        <begin position="1195"/>
        <end position="1208"/>
    </location>
</feature>
<keyword evidence="5" id="KW-0378">Hydrolase</keyword>
<organism evidence="8 9">
    <name type="scientific">Pyrenophora teres f. teres</name>
    <dbReference type="NCBI Taxonomy" id="97479"/>
    <lineage>
        <taxon>Eukaryota</taxon>
        <taxon>Fungi</taxon>
        <taxon>Dikarya</taxon>
        <taxon>Ascomycota</taxon>
        <taxon>Pezizomycotina</taxon>
        <taxon>Dothideomycetes</taxon>
        <taxon>Pleosporomycetidae</taxon>
        <taxon>Pleosporales</taxon>
        <taxon>Pleosporineae</taxon>
        <taxon>Pleosporaceae</taxon>
        <taxon>Pyrenophora</taxon>
    </lineage>
</organism>
<feature type="compositionally biased region" description="Polar residues" evidence="6">
    <location>
        <begin position="313"/>
        <end position="340"/>
    </location>
</feature>
<protein>
    <submittedName>
        <fullName evidence="8">ULP1</fullName>
    </submittedName>
</protein>
<evidence type="ECO:0000256" key="6">
    <source>
        <dbReference type="SAM" id="MobiDB-lite"/>
    </source>
</evidence>
<dbReference type="Pfam" id="PF02902">
    <property type="entry name" value="Peptidase_C48"/>
    <property type="match status" value="1"/>
</dbReference>
<evidence type="ECO:0000313" key="8">
    <source>
        <dbReference type="EMBL" id="CAE7186244.1"/>
    </source>
</evidence>
<feature type="region of interest" description="Disordered" evidence="6">
    <location>
        <begin position="1382"/>
        <end position="1407"/>
    </location>
</feature>
<name>A0A6S6W5A6_9PLEO</name>
<feature type="region of interest" description="Disordered" evidence="6">
    <location>
        <begin position="245"/>
        <end position="352"/>
    </location>
</feature>
<evidence type="ECO:0000256" key="5">
    <source>
        <dbReference type="ARBA" id="ARBA00022801"/>
    </source>
</evidence>
<evidence type="ECO:0000259" key="7">
    <source>
        <dbReference type="PROSITE" id="PS50600"/>
    </source>
</evidence>